<proteinExistence type="predicted"/>
<protein>
    <recommendedName>
        <fullName evidence="2">Nucleolar complex-associated protein 3 N-terminal domain-containing protein</fullName>
    </recommendedName>
</protein>
<feature type="compositionally biased region" description="Pro residues" evidence="1">
    <location>
        <begin position="2015"/>
        <end position="2027"/>
    </location>
</feature>
<feature type="compositionally biased region" description="Basic and acidic residues" evidence="1">
    <location>
        <begin position="1589"/>
        <end position="1609"/>
    </location>
</feature>
<feature type="compositionally biased region" description="Low complexity" evidence="1">
    <location>
        <begin position="1772"/>
        <end position="1863"/>
    </location>
</feature>
<feature type="region of interest" description="Disordered" evidence="1">
    <location>
        <begin position="99"/>
        <end position="123"/>
    </location>
</feature>
<dbReference type="RefSeq" id="XP_029221453.1">
    <property type="nucleotide sequence ID" value="XM_029362488.1"/>
</dbReference>
<dbReference type="GO" id="GO:0006270">
    <property type="term" value="P:DNA replication initiation"/>
    <property type="evidence" value="ECO:0007669"/>
    <property type="project" value="TreeGrafter"/>
</dbReference>
<feature type="compositionally biased region" description="Basic and acidic residues" evidence="1">
    <location>
        <begin position="1651"/>
        <end position="1669"/>
    </location>
</feature>
<feature type="compositionally biased region" description="Low complexity" evidence="1">
    <location>
        <begin position="1408"/>
        <end position="1421"/>
    </location>
</feature>
<dbReference type="Pfam" id="PF07540">
    <property type="entry name" value="NOC3p"/>
    <property type="match status" value="1"/>
</dbReference>
<dbReference type="InterPro" id="IPR011501">
    <property type="entry name" value="Noc3_N"/>
</dbReference>
<feature type="compositionally biased region" description="Polar residues" evidence="1">
    <location>
        <begin position="1442"/>
        <end position="1457"/>
    </location>
</feature>
<feature type="compositionally biased region" description="Polar residues" evidence="1">
    <location>
        <begin position="1950"/>
        <end position="1966"/>
    </location>
</feature>
<dbReference type="STRING" id="94643.A0A2A9MJT5"/>
<feature type="compositionally biased region" description="Basic residues" evidence="1">
    <location>
        <begin position="1"/>
        <end position="11"/>
    </location>
</feature>
<feature type="compositionally biased region" description="Acidic residues" evidence="1">
    <location>
        <begin position="1506"/>
        <end position="1516"/>
    </location>
</feature>
<feature type="domain" description="Nucleolar complex-associated protein 3 N-terminal" evidence="2">
    <location>
        <begin position="354"/>
        <end position="426"/>
    </location>
</feature>
<feature type="compositionally biased region" description="Basic and acidic residues" evidence="1">
    <location>
        <begin position="1541"/>
        <end position="1575"/>
    </location>
</feature>
<feature type="compositionally biased region" description="Low complexity" evidence="1">
    <location>
        <begin position="1517"/>
        <end position="1526"/>
    </location>
</feature>
<feature type="compositionally biased region" description="Basic and acidic residues" evidence="1">
    <location>
        <begin position="51"/>
        <end position="78"/>
    </location>
</feature>
<feature type="compositionally biased region" description="Low complexity" evidence="1">
    <location>
        <begin position="1710"/>
        <end position="1745"/>
    </location>
</feature>
<accession>A0A2A9MJT5</accession>
<feature type="compositionally biased region" description="Polar residues" evidence="1">
    <location>
        <begin position="1617"/>
        <end position="1626"/>
    </location>
</feature>
<feature type="region of interest" description="Disordered" evidence="1">
    <location>
        <begin position="177"/>
        <end position="238"/>
    </location>
</feature>
<name>A0A2A9MJT5_BESBE</name>
<feature type="compositionally biased region" description="Low complexity" evidence="1">
    <location>
        <begin position="1231"/>
        <end position="1246"/>
    </location>
</feature>
<feature type="region of interest" description="Disordered" evidence="1">
    <location>
        <begin position="728"/>
        <end position="758"/>
    </location>
</feature>
<dbReference type="VEuPathDB" id="ToxoDB:BESB_039020"/>
<dbReference type="Proteomes" id="UP000224006">
    <property type="component" value="Chromosome II"/>
</dbReference>
<evidence type="ECO:0000313" key="4">
    <source>
        <dbReference type="Proteomes" id="UP000224006"/>
    </source>
</evidence>
<evidence type="ECO:0000256" key="1">
    <source>
        <dbReference type="SAM" id="MobiDB-lite"/>
    </source>
</evidence>
<evidence type="ECO:0000313" key="3">
    <source>
        <dbReference type="EMBL" id="PFH37444.1"/>
    </source>
</evidence>
<feature type="region of interest" description="Disordered" evidence="1">
    <location>
        <begin position="1175"/>
        <end position="2027"/>
    </location>
</feature>
<sequence length="2027" mass="213987">MGLPAKKKKKQGSSPAKRERSRAEDCDEECLLPAERRWRAAQAQLPQQGRPVDKPKQKREEEDDLARVEKSERRDFFRGTKAPNSAALLALKRNLAAFSSSSSSSHEAGGAAAFGAEKKRKSVDEFRVSKCTARGKSLTEAAFSLPVFTATGSWQARDEGELQNEIREFDAAAFLRQASKNNGKEEKKKKRQQLAARAEEASTRQAAEAGDAPHGDASRVRAARKDAEKAQDASSYSPPFKVSEDAWVAVRKCRSLEERKRQLAATSSAILAAPEVHIADFEVLFAFFFHAKKRCTQTALALESLAHEKARFARARRQQAAASCAPLKRRQAEAAVAALALKEAFLRSAFQEGAYIASASLLSLAAVVRDVLPAYRLGLGGAEEEEEDARKKPAFLTGKSALKTLRLSKEVEKLHSFESQLLQVYRHAERLLETEVSTALAAFGLSSPSGSAAARPEGARAALASSFASLDAATTALCELIRASPKFNESDRLMHAAVLLAAFAPGTRVLEARGAAEAAESAREREWSRARRTLQHCGLKACDCLRELIQDDSSLEVVLAVAEEISHSLDEAEKRRKKAWVGAQDAAGGAAQAKARIQAGDELAGLSAPLLDIFLSLRLREKEMEALRGDDRLPEKADQQLKQNLRLGFIHTEKKVFKKREASLLERLFIIYLKILKSMDRQPPPLVTSAFRGLVCFSSHINEELLSEILLLFQEMLLRPNATASQQLAARNASGDRAPGSKKGRTAKKNDDEEKEQLAACLQRSPEVGAAAVATPLLLLQRVNVILQMDVSWLATALCDLVQASLSQFASGSTPPSSAPGASFLPTSTLLQPFASTAASFPSLASSSLASLQPEFASRCLECLDLLLKCPQLWAAGQENRSASLRAAAEQRRATAKGHAAVLRPLDELDLFAAGERRAGFGRGVQRQSLDGALLALRELVRIAALGDIFIGDAVMKRVTQLLADTPRLQSAVDSEGVVLKGRSAALSLYYPLCLLSAHIHPRLRHSASTSLCFSADEDLSRALTKKEDSFFSARVPASAWAPPKASALAFSGDAEEDTTRRVCEEEEDRRRVQEARSRAFLEALEKGMKKPRQDALRNADARRDKHVCTAEDFGFFAQGKEDDFLDFLFAFTPAPSSLAGAGKRLRGEENKSAHVAPAAAALGACEADGEAKAKKKKTKDARLPSVQRDVPCLTERETTAGVTLGKKRKQRDDEEADEGDNGNEEKETATAKSAASVSEAGAAAAGKKEKKNKKKKKLKVAKEAAGEASGLFQTEDAREGDADAAASVEIILPKGIRESQAEEEEGEMERGAQATPEGEASQRGEEEPGEKERRRDKSDVMNEGGDEDEGAENEEKDKDDGATESQEGEVCGRGAKRNEQESQEEEVADRQIENGGEASVSSLPPLAEVEVSEQAAAEAQKQGNVQKGERRDEAAGDASRPSATSVSPRRSATGDSDPQDAAAVRKDICKHPETAEGAHKEEESDTQAGGASRSPLSRPPRVDAGDETLEADVGEPAEAPEAPSETGEESLAVQAAAEASGERRGAAPEEEREADEPRAVETADRGEAEAENRGSEAAATATDGNCAEEGKHEESRGETTKEDERQASRESGAVAGTQNEANDSQKGIEEEQVDAAGAGVTGASTPAVSPERRGERRSLGAEGNRRDALSPACETDEAKVSESAADAVSAQSHNALARDSVSASPVTLASPSARPSSSSRGGCSFAEPSVSSLPTPSSSASPRRSAGDGLPGLQDAGASSHEPTGASRPCAFPHPSHSLAASAAHAASSPAASARGSASAPAPTCISSSSARASSPAALPGLSAHAPAAAPQLPTAPVASCATAASAAASSRSSAPASAAGAVERRACERGVSVPSSGLKTVPCRRPLSPLKSASAGAGALPRTPLASRGLSPSSPPSASAGGSPILAPPRQSTSKEPVTAFGLARPFSQPSVSHPTSPAGSLQASPLGARVSPSPLRSPLRCPSSSPLPRPLSVAPSAGADGGSARPSRAGAPSPPQTKPPQMPQ</sequence>
<feature type="compositionally biased region" description="Basic and acidic residues" evidence="1">
    <location>
        <begin position="211"/>
        <end position="231"/>
    </location>
</feature>
<feature type="compositionally biased region" description="Basic and acidic residues" evidence="1">
    <location>
        <begin position="1321"/>
        <end position="1341"/>
    </location>
</feature>
<evidence type="ECO:0000259" key="2">
    <source>
        <dbReference type="Pfam" id="PF07540"/>
    </source>
</evidence>
<organism evidence="3 4">
    <name type="scientific">Besnoitia besnoiti</name>
    <name type="common">Apicomplexan protozoan</name>
    <dbReference type="NCBI Taxonomy" id="94643"/>
    <lineage>
        <taxon>Eukaryota</taxon>
        <taxon>Sar</taxon>
        <taxon>Alveolata</taxon>
        <taxon>Apicomplexa</taxon>
        <taxon>Conoidasida</taxon>
        <taxon>Coccidia</taxon>
        <taxon>Eucoccidiorida</taxon>
        <taxon>Eimeriorina</taxon>
        <taxon>Sarcocystidae</taxon>
        <taxon>Besnoitia</taxon>
    </lineage>
</organism>
<keyword evidence="4" id="KW-1185">Reference proteome</keyword>
<feature type="compositionally biased region" description="Basic and acidic residues" evidence="1">
    <location>
        <begin position="1464"/>
        <end position="1483"/>
    </location>
</feature>
<gene>
    <name evidence="3" type="ORF">BESB_039020</name>
</gene>
<dbReference type="GeneID" id="40308883"/>
<dbReference type="EMBL" id="NWUJ01000002">
    <property type="protein sequence ID" value="PFH37444.1"/>
    <property type="molecule type" value="Genomic_DNA"/>
</dbReference>
<feature type="compositionally biased region" description="Low complexity" evidence="1">
    <location>
        <begin position="99"/>
        <end position="115"/>
    </location>
</feature>
<dbReference type="GO" id="GO:0005730">
    <property type="term" value="C:nucleolus"/>
    <property type="evidence" value="ECO:0007669"/>
    <property type="project" value="TreeGrafter"/>
</dbReference>
<feature type="compositionally biased region" description="Low complexity" evidence="1">
    <location>
        <begin position="1906"/>
        <end position="1931"/>
    </location>
</feature>
<dbReference type="GO" id="GO:0003682">
    <property type="term" value="F:chromatin binding"/>
    <property type="evidence" value="ECO:0007669"/>
    <property type="project" value="TreeGrafter"/>
</dbReference>
<feature type="compositionally biased region" description="Acidic residues" evidence="1">
    <location>
        <begin position="1214"/>
        <end position="1223"/>
    </location>
</feature>
<dbReference type="PANTHER" id="PTHR14428">
    <property type="entry name" value="NUCLEOLAR COMPLEX PROTEIN 3"/>
    <property type="match status" value="1"/>
</dbReference>
<feature type="region of interest" description="Disordered" evidence="1">
    <location>
        <begin position="1"/>
        <end position="79"/>
    </location>
</feature>
<dbReference type="KEGG" id="bbes:BESB_039020"/>
<feature type="compositionally biased region" description="Low complexity" evidence="1">
    <location>
        <begin position="1971"/>
        <end position="2014"/>
    </location>
</feature>
<reference evidence="3 4" key="1">
    <citation type="submission" date="2017-09" db="EMBL/GenBank/DDBJ databases">
        <title>Genome sequencing of Besnoitia besnoiti strain Bb-Ger1.</title>
        <authorList>
            <person name="Schares G."/>
            <person name="Venepally P."/>
            <person name="Lorenzi H.A."/>
        </authorList>
    </citation>
    <scope>NUCLEOTIDE SEQUENCE [LARGE SCALE GENOMIC DNA]</scope>
    <source>
        <strain evidence="3 4">Bb-Ger1</strain>
    </source>
</reference>
<feature type="compositionally biased region" description="Basic residues" evidence="1">
    <location>
        <begin position="1249"/>
        <end position="1260"/>
    </location>
</feature>
<comment type="caution">
    <text evidence="3">The sequence shown here is derived from an EMBL/GenBank/DDBJ whole genome shotgun (WGS) entry which is preliminary data.</text>
</comment>
<dbReference type="OrthoDB" id="333829at2759"/>
<dbReference type="PANTHER" id="PTHR14428:SF5">
    <property type="entry name" value="NUCLEOLAR COMPLEX PROTEIN 3 HOMOLOG"/>
    <property type="match status" value="1"/>
</dbReference>
<dbReference type="InterPro" id="IPR016903">
    <property type="entry name" value="Nucleolar_cplx-assoc_3"/>
</dbReference>